<keyword evidence="6" id="KW-0805">Transcription regulation</keyword>
<keyword evidence="5" id="KW-0862">Zinc</keyword>
<feature type="domain" description="C2H2-type" evidence="11">
    <location>
        <begin position="457"/>
        <end position="484"/>
    </location>
</feature>
<dbReference type="InterPro" id="IPR036236">
    <property type="entry name" value="Znf_C2H2_sf"/>
</dbReference>
<reference evidence="12" key="2">
    <citation type="submission" date="2020-05" db="UniProtKB">
        <authorList>
            <consortium name="EnsemblMetazoa"/>
        </authorList>
    </citation>
    <scope>IDENTIFICATION</scope>
    <source>
        <strain evidence="12">FAR1</strain>
    </source>
</reference>
<keyword evidence="2" id="KW-0479">Metal-binding</keyword>
<feature type="domain" description="C2H2-type" evidence="11">
    <location>
        <begin position="429"/>
        <end position="456"/>
    </location>
</feature>
<evidence type="ECO:0000256" key="2">
    <source>
        <dbReference type="ARBA" id="ARBA00022723"/>
    </source>
</evidence>
<keyword evidence="3" id="KW-0677">Repeat</keyword>
<evidence type="ECO:0000256" key="10">
    <source>
        <dbReference type="SAM" id="MobiDB-lite"/>
    </source>
</evidence>
<feature type="region of interest" description="Disordered" evidence="10">
    <location>
        <begin position="1"/>
        <end position="31"/>
    </location>
</feature>
<dbReference type="PROSITE" id="PS50157">
    <property type="entry name" value="ZINC_FINGER_C2H2_2"/>
    <property type="match status" value="6"/>
</dbReference>
<dbReference type="PROSITE" id="PS00028">
    <property type="entry name" value="ZINC_FINGER_C2H2_1"/>
    <property type="match status" value="7"/>
</dbReference>
<dbReference type="STRING" id="69004.A0A182Q9U9"/>
<evidence type="ECO:0000259" key="11">
    <source>
        <dbReference type="PROSITE" id="PS50157"/>
    </source>
</evidence>
<dbReference type="InterPro" id="IPR050888">
    <property type="entry name" value="ZnF_C2H2-type_TF"/>
</dbReference>
<evidence type="ECO:0000313" key="13">
    <source>
        <dbReference type="Proteomes" id="UP000075886"/>
    </source>
</evidence>
<evidence type="ECO:0000256" key="1">
    <source>
        <dbReference type="ARBA" id="ARBA00004123"/>
    </source>
</evidence>
<dbReference type="Proteomes" id="UP000075886">
    <property type="component" value="Unassembled WGS sequence"/>
</dbReference>
<dbReference type="VEuPathDB" id="VectorBase:AFAF005917"/>
<evidence type="ECO:0000256" key="4">
    <source>
        <dbReference type="ARBA" id="ARBA00022771"/>
    </source>
</evidence>
<keyword evidence="8" id="KW-0539">Nucleus</keyword>
<feature type="domain" description="C2H2-type" evidence="11">
    <location>
        <begin position="345"/>
        <end position="372"/>
    </location>
</feature>
<dbReference type="FunFam" id="3.30.160.60:FF:000624">
    <property type="entry name" value="zinc finger protein 697"/>
    <property type="match status" value="1"/>
</dbReference>
<evidence type="ECO:0000256" key="9">
    <source>
        <dbReference type="PROSITE-ProRule" id="PRU00042"/>
    </source>
</evidence>
<feature type="domain" description="C2H2-type" evidence="11">
    <location>
        <begin position="295"/>
        <end position="326"/>
    </location>
</feature>
<evidence type="ECO:0000256" key="3">
    <source>
        <dbReference type="ARBA" id="ARBA00022737"/>
    </source>
</evidence>
<feature type="compositionally biased region" description="Basic and acidic residues" evidence="10">
    <location>
        <begin position="495"/>
        <end position="518"/>
    </location>
</feature>
<dbReference type="Gene3D" id="3.30.160.60">
    <property type="entry name" value="Classic Zinc Finger"/>
    <property type="match status" value="5"/>
</dbReference>
<evidence type="ECO:0000256" key="5">
    <source>
        <dbReference type="ARBA" id="ARBA00022833"/>
    </source>
</evidence>
<dbReference type="SUPFAM" id="SSF57667">
    <property type="entry name" value="beta-beta-alpha zinc fingers"/>
    <property type="match status" value="3"/>
</dbReference>
<dbReference type="FunFam" id="3.30.160.60:FF:000012">
    <property type="entry name" value="RB-associated KRAB zinc finger protein-like"/>
    <property type="match status" value="1"/>
</dbReference>
<keyword evidence="4 9" id="KW-0863">Zinc-finger</keyword>
<dbReference type="EMBL" id="AXCN02001767">
    <property type="status" value="NOT_ANNOTATED_CDS"/>
    <property type="molecule type" value="Genomic_DNA"/>
</dbReference>
<protein>
    <recommendedName>
        <fullName evidence="11">C2H2-type domain-containing protein</fullName>
    </recommendedName>
</protein>
<dbReference type="PANTHER" id="PTHR24406">
    <property type="entry name" value="TRANSCRIPTIONAL REPRESSOR CTCFL-RELATED"/>
    <property type="match status" value="1"/>
</dbReference>
<proteinExistence type="predicted"/>
<dbReference type="AlphaFoldDB" id="A0A182Q9U9"/>
<evidence type="ECO:0000313" key="12">
    <source>
        <dbReference type="EnsemblMetazoa" id="AFAF005917-PA"/>
    </source>
</evidence>
<dbReference type="GO" id="GO:0008270">
    <property type="term" value="F:zinc ion binding"/>
    <property type="evidence" value="ECO:0007669"/>
    <property type="project" value="UniProtKB-KW"/>
</dbReference>
<reference evidence="13" key="1">
    <citation type="submission" date="2014-01" db="EMBL/GenBank/DDBJ databases">
        <title>The Genome Sequence of Anopheles farauti FAR1 (V2).</title>
        <authorList>
            <consortium name="The Broad Institute Genomics Platform"/>
            <person name="Neafsey D.E."/>
            <person name="Besansky N."/>
            <person name="Howell P."/>
            <person name="Walton C."/>
            <person name="Young S.K."/>
            <person name="Zeng Q."/>
            <person name="Gargeya S."/>
            <person name="Fitzgerald M."/>
            <person name="Haas B."/>
            <person name="Abouelleil A."/>
            <person name="Allen A.W."/>
            <person name="Alvarado L."/>
            <person name="Arachchi H.M."/>
            <person name="Berlin A.M."/>
            <person name="Chapman S.B."/>
            <person name="Gainer-Dewar J."/>
            <person name="Goldberg J."/>
            <person name="Griggs A."/>
            <person name="Gujja S."/>
            <person name="Hansen M."/>
            <person name="Howarth C."/>
            <person name="Imamovic A."/>
            <person name="Ireland A."/>
            <person name="Larimer J."/>
            <person name="McCowan C."/>
            <person name="Murphy C."/>
            <person name="Pearson M."/>
            <person name="Poon T.W."/>
            <person name="Priest M."/>
            <person name="Roberts A."/>
            <person name="Saif S."/>
            <person name="Shea T."/>
            <person name="Sisk P."/>
            <person name="Sykes S."/>
            <person name="Wortman J."/>
            <person name="Nusbaum C."/>
            <person name="Birren B."/>
        </authorList>
    </citation>
    <scope>NUCLEOTIDE SEQUENCE [LARGE SCALE GENOMIC DNA]</scope>
    <source>
        <strain evidence="13">FAR1</strain>
    </source>
</reference>
<dbReference type="Pfam" id="PF00096">
    <property type="entry name" value="zf-C2H2"/>
    <property type="match status" value="3"/>
</dbReference>
<sequence length="518" mass="60003">MEIISDVSPHTRENQIKKQEEDNQDGGSFLSTQEDALLDENSFDEALLNATDDDEHGYDVLLLTDESNFALTSIKATEVKSVEQTDPSATKKEATTHSSLVSKILTRNPENKISRKRVKLEEAFCTYCNLTGSSEVLARHFQTHKETLELCLESIDYYRCSDCFTVFITQKLFIDHFSTGCTRVASDEYVHHSDLNKHETFYLYGPDICVPRLKTFKKLDNKFRCGQCPKFATNCFDTMREHLLVHEADDDKTDDVNLLWKNNHLDEIHICGMCKAQFPDATYIRQHLYFHQDSFVCVYDCDQIFASFLRLTRHLSRKHVHGQKEISDAATSGTNISPVVEEANHQCTHCAKTLPTADSLRNHLRNHFRPRKYVCTECKKCFSQKSDLIIHCRIHTDERPYTCTVCDKKFRTNSHLRDHMFTHEQVNKFECDVCHKLFKAKRILVGHQRLHTGERPYECNLCQKSFTRKQHLILHLKSHTKPTRLVTTANTRKSARSEERGKAKPLENKVYDSKKSIV</sequence>
<dbReference type="GO" id="GO:0005634">
    <property type="term" value="C:nucleus"/>
    <property type="evidence" value="ECO:0007669"/>
    <property type="project" value="UniProtKB-SubCell"/>
</dbReference>
<feature type="domain" description="C2H2-type" evidence="11">
    <location>
        <begin position="401"/>
        <end position="428"/>
    </location>
</feature>
<evidence type="ECO:0000256" key="8">
    <source>
        <dbReference type="ARBA" id="ARBA00023242"/>
    </source>
</evidence>
<feature type="compositionally biased region" description="Basic and acidic residues" evidence="10">
    <location>
        <begin position="9"/>
        <end position="21"/>
    </location>
</feature>
<organism evidence="12 13">
    <name type="scientific">Anopheles farauti</name>
    <dbReference type="NCBI Taxonomy" id="69004"/>
    <lineage>
        <taxon>Eukaryota</taxon>
        <taxon>Metazoa</taxon>
        <taxon>Ecdysozoa</taxon>
        <taxon>Arthropoda</taxon>
        <taxon>Hexapoda</taxon>
        <taxon>Insecta</taxon>
        <taxon>Pterygota</taxon>
        <taxon>Neoptera</taxon>
        <taxon>Endopterygota</taxon>
        <taxon>Diptera</taxon>
        <taxon>Nematocera</taxon>
        <taxon>Culicoidea</taxon>
        <taxon>Culicidae</taxon>
        <taxon>Anophelinae</taxon>
        <taxon>Anopheles</taxon>
    </lineage>
</organism>
<feature type="domain" description="C2H2-type" evidence="11">
    <location>
        <begin position="373"/>
        <end position="400"/>
    </location>
</feature>
<dbReference type="EnsemblMetazoa" id="AFAF005917-RA">
    <property type="protein sequence ID" value="AFAF005917-PA"/>
    <property type="gene ID" value="AFAF005917"/>
</dbReference>
<comment type="subcellular location">
    <subcellularLocation>
        <location evidence="1">Nucleus</location>
    </subcellularLocation>
</comment>
<evidence type="ECO:0000256" key="7">
    <source>
        <dbReference type="ARBA" id="ARBA00023163"/>
    </source>
</evidence>
<dbReference type="SMART" id="SM00355">
    <property type="entry name" value="ZnF_C2H2"/>
    <property type="match status" value="10"/>
</dbReference>
<dbReference type="InterPro" id="IPR013087">
    <property type="entry name" value="Znf_C2H2_type"/>
</dbReference>
<name>A0A182Q9U9_9DIPT</name>
<dbReference type="FunFam" id="3.30.160.60:FF:000295">
    <property type="entry name" value="zinc finger protein 19"/>
    <property type="match status" value="1"/>
</dbReference>
<keyword evidence="13" id="KW-1185">Reference proteome</keyword>
<feature type="region of interest" description="Disordered" evidence="10">
    <location>
        <begin position="488"/>
        <end position="518"/>
    </location>
</feature>
<accession>A0A182Q9U9</accession>
<keyword evidence="7" id="KW-0804">Transcription</keyword>
<dbReference type="Pfam" id="PF13912">
    <property type="entry name" value="zf-C2H2_6"/>
    <property type="match status" value="1"/>
</dbReference>
<evidence type="ECO:0000256" key="6">
    <source>
        <dbReference type="ARBA" id="ARBA00023015"/>
    </source>
</evidence>